<dbReference type="EMBL" id="JADMKU010000010">
    <property type="protein sequence ID" value="MBR9651917.1"/>
    <property type="molecule type" value="Genomic_DNA"/>
</dbReference>
<name>A0ABS5HSG2_9RHOB</name>
<dbReference type="InterPro" id="IPR006521">
    <property type="entry name" value="Tail_protein_I"/>
</dbReference>
<dbReference type="Pfam" id="PF09684">
    <property type="entry name" value="Tail_P2_I"/>
    <property type="match status" value="1"/>
</dbReference>
<keyword evidence="2" id="KW-1185">Reference proteome</keyword>
<gene>
    <name evidence="1" type="ORF">IT775_12375</name>
</gene>
<dbReference type="RefSeq" id="WP_212701432.1">
    <property type="nucleotide sequence ID" value="NZ_JADMKU010000010.1"/>
</dbReference>
<reference evidence="1 2" key="1">
    <citation type="journal article" date="2021" name="Arch. Microbiol.">
        <title>Thalassobius aquimarinus sp. nov., isolated from the Sea of Japan seashore.</title>
        <authorList>
            <person name="Kurilenko V.V."/>
            <person name="Romanenko L.A."/>
            <person name="Chernysheva N.Y."/>
            <person name="Velansky P.V."/>
            <person name="Tekutyeva L.A."/>
            <person name="Isaeva M.P."/>
            <person name="Mikhailov V.V."/>
        </authorList>
    </citation>
    <scope>NUCLEOTIDE SEQUENCE [LARGE SCALE GENOMIC DNA]</scope>
    <source>
        <strain evidence="1 2">KMM 8518</strain>
    </source>
</reference>
<organism evidence="1 2">
    <name type="scientific">Thalassovita aquimarina</name>
    <dbReference type="NCBI Taxonomy" id="2785917"/>
    <lineage>
        <taxon>Bacteria</taxon>
        <taxon>Pseudomonadati</taxon>
        <taxon>Pseudomonadota</taxon>
        <taxon>Alphaproteobacteria</taxon>
        <taxon>Rhodobacterales</taxon>
        <taxon>Roseobacteraceae</taxon>
        <taxon>Thalassovita</taxon>
    </lineage>
</organism>
<protein>
    <submittedName>
        <fullName evidence="1">Phage tail protein I</fullName>
    </submittedName>
</protein>
<proteinExistence type="predicted"/>
<evidence type="ECO:0000313" key="2">
    <source>
        <dbReference type="Proteomes" id="UP001195941"/>
    </source>
</evidence>
<dbReference type="NCBIfam" id="TIGR01634">
    <property type="entry name" value="tail_P2_I"/>
    <property type="match status" value="1"/>
</dbReference>
<accession>A0ABS5HSG2</accession>
<evidence type="ECO:0000313" key="1">
    <source>
        <dbReference type="EMBL" id="MBR9651917.1"/>
    </source>
</evidence>
<comment type="caution">
    <text evidence="1">The sequence shown here is derived from an EMBL/GenBank/DDBJ whole genome shotgun (WGS) entry which is preliminary data.</text>
</comment>
<dbReference type="Proteomes" id="UP001195941">
    <property type="component" value="Unassembled WGS sequence"/>
</dbReference>
<sequence>MFDLKGTQLPPTATPLARALDILEERLFSLPVQMITKDPASVDVGLLDHLAWEHSVDVWDLDWPEDVKRSVIAASAEVHRHKGTPYAIRAALAAFDVDSELLEWFEPEGVADGMEAGSFRVTAYAGRSLYGPTENAIDNKMVYAMTAVVQRVAPVSRKLIFRLGERFGVGGNLCAGMRSAQLHQADLDPEPRPFSVLSGVFPNAAAVRSLRSSEVHFVRRSSERDVGLWGRIGYGQSTMGPSGQEPEAGAIIGSPFPDKCFQPNVANAYGTEKTVGDGLATIDAADLTGIAAAEDIGWWGENFPMTLTGWALEHIWRHLEAVPTPGQIGATCWEGGAGIWAFPPGSSNFANVEVFLNRWDALAASAGEMADAPMLHWTQGEGGGVTYEADLRALFDALDEAWHRYNFPAPAKIALQVNLGDNVDRDRESRPAIVKLAKEGRCVLAGPMYIAPLADNIHPGQFGDVLLASISALAEYRVRKGLDTDPLWIVGGVVDGDRVRIKYHLPTHCAGLEINTEHTPAIKDAGFVCEDGFGPLDISLVSVTAADEITLVFSRAVKLPLQVSYAVLTMDETASGWANGIGNVICVSSVPSLFAGNTYSGRVVPDFILQPAIAETVTIGET</sequence>